<dbReference type="PANTHER" id="PTHR12128">
    <property type="entry name" value="DIHYDRODIPICOLINATE SYNTHASE"/>
    <property type="match status" value="1"/>
</dbReference>
<dbReference type="SUPFAM" id="SSF51569">
    <property type="entry name" value="Aldolase"/>
    <property type="match status" value="1"/>
</dbReference>
<dbReference type="AlphaFoldDB" id="A0A4Y7QBM7"/>
<protein>
    <submittedName>
        <fullName evidence="2">Dihydrodipicolinate synthetase</fullName>
    </submittedName>
</protein>
<name>A0A4Y7QBM7_9AGAM</name>
<dbReference type="GO" id="GO:0008840">
    <property type="term" value="F:4-hydroxy-tetrahydrodipicolinate synthase activity"/>
    <property type="evidence" value="ECO:0007669"/>
    <property type="project" value="TreeGrafter"/>
</dbReference>
<dbReference type="PRINTS" id="PR00146">
    <property type="entry name" value="DHPICSNTHASE"/>
</dbReference>
<keyword evidence="1" id="KW-0456">Lyase</keyword>
<dbReference type="Proteomes" id="UP000294933">
    <property type="component" value="Unassembled WGS sequence"/>
</dbReference>
<dbReference type="OrthoDB" id="191315at2759"/>
<evidence type="ECO:0000313" key="3">
    <source>
        <dbReference type="Proteomes" id="UP000294933"/>
    </source>
</evidence>
<evidence type="ECO:0000256" key="1">
    <source>
        <dbReference type="ARBA" id="ARBA00023239"/>
    </source>
</evidence>
<accession>A0A4Y7QBM7</accession>
<gene>
    <name evidence="2" type="ORF">BD410DRAFT_785952</name>
</gene>
<dbReference type="Pfam" id="PF00701">
    <property type="entry name" value="DHDPS"/>
    <property type="match status" value="1"/>
</dbReference>
<proteinExistence type="predicted"/>
<dbReference type="InterPro" id="IPR013785">
    <property type="entry name" value="Aldolase_TIM"/>
</dbReference>
<dbReference type="Gene3D" id="3.20.20.70">
    <property type="entry name" value="Aldolase class I"/>
    <property type="match status" value="1"/>
</dbReference>
<keyword evidence="3" id="KW-1185">Reference proteome</keyword>
<evidence type="ECO:0000313" key="2">
    <source>
        <dbReference type="EMBL" id="TDL24472.1"/>
    </source>
</evidence>
<dbReference type="SMART" id="SM01130">
    <property type="entry name" value="DHDPS"/>
    <property type="match status" value="1"/>
</dbReference>
<dbReference type="EMBL" id="ML170166">
    <property type="protein sequence ID" value="TDL24472.1"/>
    <property type="molecule type" value="Genomic_DNA"/>
</dbReference>
<dbReference type="PANTHER" id="PTHR12128:SF66">
    <property type="entry name" value="4-HYDROXY-2-OXOGLUTARATE ALDOLASE, MITOCHONDRIAL"/>
    <property type="match status" value="1"/>
</dbReference>
<reference evidence="2 3" key="1">
    <citation type="submission" date="2018-06" db="EMBL/GenBank/DDBJ databases">
        <title>A transcriptomic atlas of mushroom development highlights an independent origin of complex multicellularity.</title>
        <authorList>
            <consortium name="DOE Joint Genome Institute"/>
            <person name="Krizsan K."/>
            <person name="Almasi E."/>
            <person name="Merenyi Z."/>
            <person name="Sahu N."/>
            <person name="Viragh M."/>
            <person name="Koszo T."/>
            <person name="Mondo S."/>
            <person name="Kiss B."/>
            <person name="Balint B."/>
            <person name="Kues U."/>
            <person name="Barry K."/>
            <person name="Hegedus J.C."/>
            <person name="Henrissat B."/>
            <person name="Johnson J."/>
            <person name="Lipzen A."/>
            <person name="Ohm R."/>
            <person name="Nagy I."/>
            <person name="Pangilinan J."/>
            <person name="Yan J."/>
            <person name="Xiong Y."/>
            <person name="Grigoriev I.V."/>
            <person name="Hibbett D.S."/>
            <person name="Nagy L.G."/>
        </authorList>
    </citation>
    <scope>NUCLEOTIDE SEQUENCE [LARGE SCALE GENOMIC DNA]</scope>
    <source>
        <strain evidence="2 3">SZMC22713</strain>
    </source>
</reference>
<sequence>MAVNGINGTNGVAHRSSSRVVKPGIYAPIPTFFKPGSEDLDISPFEAHVVRLAKAGVNPLLAGSMGEGHHLTHRERTTLIRAARRVLDAEGLTEVPIIAGTGAGSTRETVELCKEAAAAGADSAIVIASGYFAGVLAGHKQALKAFWREVSQESPIPVIIYNYPGAAGGIDLDSEIITELACECPNLSGVKLTCGNVGKLTRICATISDPSFESLYPRKNPKAPFLVLGGFTDFLVPSAFANAHGAITGLANVAPATIARLFQLAEASVSDRSVLPEAQRLQGIVARGDFTIAKAGISGTKFLLEKLYGYGGLPRKPLPPIDADVAQALWEHPDTIALVKVERELSGKLQS</sequence>
<dbReference type="InterPro" id="IPR002220">
    <property type="entry name" value="DapA-like"/>
</dbReference>
<dbReference type="VEuPathDB" id="FungiDB:BD410DRAFT_785952"/>
<dbReference type="STRING" id="50990.A0A4Y7QBM7"/>
<dbReference type="CDD" id="cd00408">
    <property type="entry name" value="DHDPS-like"/>
    <property type="match status" value="1"/>
</dbReference>
<organism evidence="2 3">
    <name type="scientific">Rickenella mellea</name>
    <dbReference type="NCBI Taxonomy" id="50990"/>
    <lineage>
        <taxon>Eukaryota</taxon>
        <taxon>Fungi</taxon>
        <taxon>Dikarya</taxon>
        <taxon>Basidiomycota</taxon>
        <taxon>Agaricomycotina</taxon>
        <taxon>Agaricomycetes</taxon>
        <taxon>Hymenochaetales</taxon>
        <taxon>Rickenellaceae</taxon>
        <taxon>Rickenella</taxon>
    </lineage>
</organism>